<name>A0A8R1DGF2_CAEJA</name>
<keyword evidence="1" id="KW-0812">Transmembrane</keyword>
<dbReference type="EnsemblMetazoa" id="CJA01744.1">
    <property type="protein sequence ID" value="CJA01744.1"/>
    <property type="gene ID" value="WBGene00120948"/>
</dbReference>
<keyword evidence="3" id="KW-1185">Reference proteome</keyword>
<keyword evidence="1" id="KW-0472">Membrane</keyword>
<dbReference type="Proteomes" id="UP000005237">
    <property type="component" value="Unassembled WGS sequence"/>
</dbReference>
<reference evidence="2" key="2">
    <citation type="submission" date="2022-06" db="UniProtKB">
        <authorList>
            <consortium name="EnsemblMetazoa"/>
        </authorList>
    </citation>
    <scope>IDENTIFICATION</scope>
    <source>
        <strain evidence="2">DF5081</strain>
    </source>
</reference>
<evidence type="ECO:0000313" key="3">
    <source>
        <dbReference type="Proteomes" id="UP000005237"/>
    </source>
</evidence>
<feature type="transmembrane region" description="Helical" evidence="1">
    <location>
        <begin position="12"/>
        <end position="37"/>
    </location>
</feature>
<evidence type="ECO:0000313" key="2">
    <source>
        <dbReference type="EnsemblMetazoa" id="CJA01744.1"/>
    </source>
</evidence>
<organism evidence="2 3">
    <name type="scientific">Caenorhabditis japonica</name>
    <dbReference type="NCBI Taxonomy" id="281687"/>
    <lineage>
        <taxon>Eukaryota</taxon>
        <taxon>Metazoa</taxon>
        <taxon>Ecdysozoa</taxon>
        <taxon>Nematoda</taxon>
        <taxon>Chromadorea</taxon>
        <taxon>Rhabditida</taxon>
        <taxon>Rhabditina</taxon>
        <taxon>Rhabditomorpha</taxon>
        <taxon>Rhabditoidea</taxon>
        <taxon>Rhabditidae</taxon>
        <taxon>Peloderinae</taxon>
        <taxon>Caenorhabditis</taxon>
    </lineage>
</organism>
<sequence>MKRIECFMVPWLTLQLIFLTSFSLFVIVWWIATLLSLFNLVQYFHTNDDKGLTNSEFFVLTGVILTVVLFISMKVSHVLYKGFVRVRDQNISVYRVTEAIERDRTVLKPSYV</sequence>
<keyword evidence="1" id="KW-1133">Transmembrane helix</keyword>
<accession>A0A8R1DGF2</accession>
<dbReference type="AlphaFoldDB" id="A0A8R1DGF2"/>
<protein>
    <submittedName>
        <fullName evidence="2">Uncharacterized protein</fullName>
    </submittedName>
</protein>
<evidence type="ECO:0000256" key="1">
    <source>
        <dbReference type="SAM" id="Phobius"/>
    </source>
</evidence>
<feature type="transmembrane region" description="Helical" evidence="1">
    <location>
        <begin position="57"/>
        <end position="80"/>
    </location>
</feature>
<reference evidence="3" key="1">
    <citation type="submission" date="2010-08" db="EMBL/GenBank/DDBJ databases">
        <authorList>
            <consortium name="Caenorhabditis japonica Sequencing Consortium"/>
            <person name="Wilson R.K."/>
        </authorList>
    </citation>
    <scope>NUCLEOTIDE SEQUENCE [LARGE SCALE GENOMIC DNA]</scope>
    <source>
        <strain evidence="3">DF5081</strain>
    </source>
</reference>
<proteinExistence type="predicted"/>